<accession>A0A834T4E3</accession>
<organism evidence="13 14">
    <name type="scientific">Senna tora</name>
    <dbReference type="NCBI Taxonomy" id="362788"/>
    <lineage>
        <taxon>Eukaryota</taxon>
        <taxon>Viridiplantae</taxon>
        <taxon>Streptophyta</taxon>
        <taxon>Embryophyta</taxon>
        <taxon>Tracheophyta</taxon>
        <taxon>Spermatophyta</taxon>
        <taxon>Magnoliopsida</taxon>
        <taxon>eudicotyledons</taxon>
        <taxon>Gunneridae</taxon>
        <taxon>Pentapetalae</taxon>
        <taxon>rosids</taxon>
        <taxon>fabids</taxon>
        <taxon>Fabales</taxon>
        <taxon>Fabaceae</taxon>
        <taxon>Caesalpinioideae</taxon>
        <taxon>Cassia clade</taxon>
        <taxon>Senna</taxon>
    </lineage>
</organism>
<evidence type="ECO:0000313" key="14">
    <source>
        <dbReference type="Proteomes" id="UP000634136"/>
    </source>
</evidence>
<reference evidence="13" key="1">
    <citation type="submission" date="2020-09" db="EMBL/GenBank/DDBJ databases">
        <title>Genome-Enabled Discovery of Anthraquinone Biosynthesis in Senna tora.</title>
        <authorList>
            <person name="Kang S.-H."/>
            <person name="Pandey R.P."/>
            <person name="Lee C.-M."/>
            <person name="Sim J.-S."/>
            <person name="Jeong J.-T."/>
            <person name="Choi B.-S."/>
            <person name="Jung M."/>
            <person name="Ginzburg D."/>
            <person name="Zhao K."/>
            <person name="Won S.Y."/>
            <person name="Oh T.-J."/>
            <person name="Yu Y."/>
            <person name="Kim N.-H."/>
            <person name="Lee O.R."/>
            <person name="Lee T.-H."/>
            <person name="Bashyal P."/>
            <person name="Kim T.-S."/>
            <person name="Lee W.-H."/>
            <person name="Kawkins C."/>
            <person name="Kim C.-K."/>
            <person name="Kim J.S."/>
            <person name="Ahn B.O."/>
            <person name="Rhee S.Y."/>
            <person name="Sohng J.K."/>
        </authorList>
    </citation>
    <scope>NUCLEOTIDE SEQUENCE</scope>
    <source>
        <tissue evidence="13">Leaf</tissue>
    </source>
</reference>
<evidence type="ECO:0000256" key="4">
    <source>
        <dbReference type="ARBA" id="ARBA00022525"/>
    </source>
</evidence>
<comment type="caution">
    <text evidence="13">The sequence shown here is derived from an EMBL/GenBank/DDBJ whole genome shotgun (WGS) entry which is preliminary data.</text>
</comment>
<evidence type="ECO:0000256" key="2">
    <source>
        <dbReference type="ARBA" id="ARBA00004613"/>
    </source>
</evidence>
<keyword evidence="8" id="KW-0186">Copper</keyword>
<keyword evidence="9" id="KW-0325">Glycoprotein</keyword>
<evidence type="ECO:0000259" key="12">
    <source>
        <dbReference type="Pfam" id="PF07732"/>
    </source>
</evidence>
<evidence type="ECO:0000256" key="9">
    <source>
        <dbReference type="ARBA" id="ARBA00023180"/>
    </source>
</evidence>
<comment type="similarity">
    <text evidence="3">Belongs to the multicopper oxidase family.</text>
</comment>
<proteinExistence type="inferred from homology"/>
<evidence type="ECO:0000256" key="7">
    <source>
        <dbReference type="ARBA" id="ARBA00023002"/>
    </source>
</evidence>
<dbReference type="InterPro" id="IPR011706">
    <property type="entry name" value="Cu-oxidase_C"/>
</dbReference>
<evidence type="ECO:0000256" key="5">
    <source>
        <dbReference type="ARBA" id="ARBA00022723"/>
    </source>
</evidence>
<dbReference type="InterPro" id="IPR034267">
    <property type="entry name" value="CuRO_3_AAO"/>
</dbReference>
<dbReference type="Pfam" id="PF07731">
    <property type="entry name" value="Cu-oxidase_2"/>
    <property type="match status" value="1"/>
</dbReference>
<dbReference type="InterPro" id="IPR002355">
    <property type="entry name" value="Cu_oxidase_Cu_BS"/>
</dbReference>
<dbReference type="GO" id="GO:0009506">
    <property type="term" value="C:plasmodesma"/>
    <property type="evidence" value="ECO:0007669"/>
    <property type="project" value="TreeGrafter"/>
</dbReference>
<keyword evidence="4" id="KW-0964">Secreted</keyword>
<evidence type="ECO:0000259" key="10">
    <source>
        <dbReference type="Pfam" id="PF00394"/>
    </source>
</evidence>
<dbReference type="GO" id="GO:0005576">
    <property type="term" value="C:extracellular region"/>
    <property type="evidence" value="ECO:0007669"/>
    <property type="project" value="UniProtKB-SubCell"/>
</dbReference>
<dbReference type="OrthoDB" id="2121828at2759"/>
<dbReference type="CDD" id="cd13893">
    <property type="entry name" value="CuRO_3_AAO"/>
    <property type="match status" value="1"/>
</dbReference>
<keyword evidence="7" id="KW-0560">Oxidoreductase</keyword>
<dbReference type="InterPro" id="IPR045087">
    <property type="entry name" value="Cu-oxidase_fam"/>
</dbReference>
<dbReference type="AlphaFoldDB" id="A0A834T4E3"/>
<evidence type="ECO:0000256" key="3">
    <source>
        <dbReference type="ARBA" id="ARBA00010609"/>
    </source>
</evidence>
<dbReference type="InterPro" id="IPR008972">
    <property type="entry name" value="Cupredoxin"/>
</dbReference>
<dbReference type="Proteomes" id="UP000634136">
    <property type="component" value="Unassembled WGS sequence"/>
</dbReference>
<keyword evidence="14" id="KW-1185">Reference proteome</keyword>
<feature type="domain" description="Plastocyanin-like" evidence="12">
    <location>
        <begin position="76"/>
        <end position="188"/>
    </location>
</feature>
<feature type="domain" description="Plastocyanin-like" evidence="11">
    <location>
        <begin position="413"/>
        <end position="529"/>
    </location>
</feature>
<dbReference type="PANTHER" id="PTHR11709">
    <property type="entry name" value="MULTI-COPPER OXIDASE"/>
    <property type="match status" value="1"/>
</dbReference>
<dbReference type="PROSITE" id="PS00080">
    <property type="entry name" value="MULTICOPPER_OXIDASE2"/>
    <property type="match status" value="1"/>
</dbReference>
<dbReference type="InterPro" id="IPR011707">
    <property type="entry name" value="Cu-oxidase-like_N"/>
</dbReference>
<dbReference type="InterPro" id="IPR001117">
    <property type="entry name" value="Cu-oxidase_2nd"/>
</dbReference>
<dbReference type="PANTHER" id="PTHR11709:SF394">
    <property type="entry name" value="FI03373P-RELATED"/>
    <property type="match status" value="1"/>
</dbReference>
<dbReference type="PROSITE" id="PS00079">
    <property type="entry name" value="MULTICOPPER_OXIDASE1"/>
    <property type="match status" value="1"/>
</dbReference>
<dbReference type="GO" id="GO:0016491">
    <property type="term" value="F:oxidoreductase activity"/>
    <property type="evidence" value="ECO:0007669"/>
    <property type="project" value="UniProtKB-KW"/>
</dbReference>
<dbReference type="SUPFAM" id="SSF49503">
    <property type="entry name" value="Cupredoxins"/>
    <property type="match status" value="3"/>
</dbReference>
<dbReference type="Pfam" id="PF00394">
    <property type="entry name" value="Cu-oxidase"/>
    <property type="match status" value="1"/>
</dbReference>
<evidence type="ECO:0000256" key="1">
    <source>
        <dbReference type="ARBA" id="ARBA00001935"/>
    </source>
</evidence>
<dbReference type="GO" id="GO:0005507">
    <property type="term" value="F:copper ion binding"/>
    <property type="evidence" value="ECO:0007669"/>
    <property type="project" value="InterPro"/>
</dbReference>
<comment type="subcellular location">
    <subcellularLocation>
        <location evidence="2">Secreted</location>
    </subcellularLocation>
</comment>
<dbReference type="EMBL" id="JAAIUW010000009">
    <property type="protein sequence ID" value="KAF7815514.1"/>
    <property type="molecule type" value="Genomic_DNA"/>
</dbReference>
<comment type="cofactor">
    <cofactor evidence="1">
        <name>Cu cation</name>
        <dbReference type="ChEBI" id="CHEBI:23378"/>
    </cofactor>
</comment>
<evidence type="ECO:0000256" key="6">
    <source>
        <dbReference type="ARBA" id="ARBA00022737"/>
    </source>
</evidence>
<keyword evidence="6" id="KW-0677">Repeat</keyword>
<dbReference type="InterPro" id="IPR033138">
    <property type="entry name" value="Cu_oxidase_CS"/>
</dbReference>
<sequence>MLGADRPTMSPLEYHKSTKSKKRRMVFKLCASRCRLLGDTTTKVCLHSLLCPFRASVVSHSSLGDAKVRHYEFNVEYFYKKIDCVEQFVLGINRQFPGPTIRAEVGDTLEIAVTNKLSTEGTAIHWHGIRMYGTPWADGTVSITQCAINPGETFIYKFKVDQAGTFYYHGHHGLQRTAGLYGSLIVDLPKGKKEPFHYDGEFNLLLSDWWHKSAQEQDVGLLFKFVEFRWVWEPQSHKMVVVEADGHYVQPFTVDNLDIYSGESYSVLVTTNQNPNQNYWLSVAHRDANISTTQALTLLNYKNISPSALPSFPPPVPPIWYDYEERKVFTKKVLALSGHTPQPPKNSQRRIVLLPNQDLIDGYLRWGVNGISLSHQTTPYLGSVKFNLKSAFDWKSPLDHYVPYDYDITVPPVNHTLTMGSRIYQLQFNQVVDVIVQNTNSFVPNISSFHPWHLHGHHFWVLGHADGKFKDGDEKLFNLKNPPLKNTVVTHPYGWTAIRFRADNPGVWSFHCHMEPHFHTGMGVVFAEGVEHVKGIPQQALACGLTGKLLMNKKRSSSNDNN</sequence>
<keyword evidence="5" id="KW-0479">Metal-binding</keyword>
<dbReference type="Gene3D" id="2.60.40.420">
    <property type="entry name" value="Cupredoxins - blue copper proteins"/>
    <property type="match status" value="3"/>
</dbReference>
<dbReference type="Pfam" id="PF07732">
    <property type="entry name" value="Cu-oxidase_3"/>
    <property type="match status" value="1"/>
</dbReference>
<name>A0A834T4E3_9FABA</name>
<protein>
    <submittedName>
        <fullName evidence="13">L-ascorbate oxidase</fullName>
    </submittedName>
</protein>
<evidence type="ECO:0000256" key="8">
    <source>
        <dbReference type="ARBA" id="ARBA00023008"/>
    </source>
</evidence>
<gene>
    <name evidence="13" type="ORF">G2W53_029483</name>
</gene>
<evidence type="ECO:0000313" key="13">
    <source>
        <dbReference type="EMBL" id="KAF7815514.1"/>
    </source>
</evidence>
<feature type="domain" description="Plastocyanin-like" evidence="10">
    <location>
        <begin position="236"/>
        <end position="303"/>
    </location>
</feature>
<evidence type="ECO:0000259" key="11">
    <source>
        <dbReference type="Pfam" id="PF07731"/>
    </source>
</evidence>